<dbReference type="Proteomes" id="UP000297703">
    <property type="component" value="Unassembled WGS sequence"/>
</dbReference>
<protein>
    <submittedName>
        <fullName evidence="2">Protein FAM196B</fullName>
    </submittedName>
</protein>
<feature type="compositionally biased region" description="Low complexity" evidence="1">
    <location>
        <begin position="48"/>
        <end position="68"/>
    </location>
</feature>
<name>A0A4D9DY93_9SAUR</name>
<gene>
    <name evidence="2" type="ORF">DR999_PMT16632</name>
</gene>
<evidence type="ECO:0000313" key="2">
    <source>
        <dbReference type="EMBL" id="TFK01188.1"/>
    </source>
</evidence>
<dbReference type="EMBL" id="QXTE01000237">
    <property type="protein sequence ID" value="TFK01188.1"/>
    <property type="molecule type" value="Genomic_DNA"/>
</dbReference>
<keyword evidence="3" id="KW-1185">Reference proteome</keyword>
<comment type="caution">
    <text evidence="2">The sequence shown here is derived from an EMBL/GenBank/DDBJ whole genome shotgun (WGS) entry which is preliminary data.</text>
</comment>
<feature type="region of interest" description="Disordered" evidence="1">
    <location>
        <begin position="43"/>
        <end position="68"/>
    </location>
</feature>
<evidence type="ECO:0000313" key="3">
    <source>
        <dbReference type="Proteomes" id="UP000297703"/>
    </source>
</evidence>
<sequence length="104" mass="11074">MLGVGCALGETVQESRETTGAREASGVTDRRAAAARTWLNFLSHKPGQKQQSKSSLQSTSPSSQEQRLLPARTQLRLLLLFAQGHTGSAPLCKLVGGEFGPDPL</sequence>
<proteinExistence type="predicted"/>
<organism evidence="2 3">
    <name type="scientific">Platysternon megacephalum</name>
    <name type="common">big-headed turtle</name>
    <dbReference type="NCBI Taxonomy" id="55544"/>
    <lineage>
        <taxon>Eukaryota</taxon>
        <taxon>Metazoa</taxon>
        <taxon>Chordata</taxon>
        <taxon>Craniata</taxon>
        <taxon>Vertebrata</taxon>
        <taxon>Euteleostomi</taxon>
        <taxon>Archelosauria</taxon>
        <taxon>Testudinata</taxon>
        <taxon>Testudines</taxon>
        <taxon>Cryptodira</taxon>
        <taxon>Durocryptodira</taxon>
        <taxon>Testudinoidea</taxon>
        <taxon>Platysternidae</taxon>
        <taxon>Platysternon</taxon>
    </lineage>
</organism>
<accession>A0A4D9DY93</accession>
<evidence type="ECO:0000256" key="1">
    <source>
        <dbReference type="SAM" id="MobiDB-lite"/>
    </source>
</evidence>
<reference evidence="2 3" key="2">
    <citation type="submission" date="2019-04" db="EMBL/GenBank/DDBJ databases">
        <title>The genome sequence of big-headed turtle.</title>
        <authorList>
            <person name="Gong S."/>
        </authorList>
    </citation>
    <scope>NUCLEOTIDE SEQUENCE [LARGE SCALE GENOMIC DNA]</scope>
    <source>
        <strain evidence="2">DO16091913</strain>
        <tissue evidence="2">Muscle</tissue>
    </source>
</reference>
<dbReference type="AlphaFoldDB" id="A0A4D9DY93"/>
<reference evidence="2 3" key="1">
    <citation type="submission" date="2019-04" db="EMBL/GenBank/DDBJ databases">
        <title>Draft genome of the big-headed turtle Platysternon megacephalum.</title>
        <authorList>
            <person name="Gong S."/>
        </authorList>
    </citation>
    <scope>NUCLEOTIDE SEQUENCE [LARGE SCALE GENOMIC DNA]</scope>
    <source>
        <strain evidence="2">DO16091913</strain>
        <tissue evidence="2">Muscle</tissue>
    </source>
</reference>